<protein>
    <recommendedName>
        <fullName evidence="3">Type IV toxin-antitoxin system AbiEi family antitoxin domain-containing protein</fullName>
    </recommendedName>
</protein>
<evidence type="ECO:0008006" key="3">
    <source>
        <dbReference type="Google" id="ProtNLM"/>
    </source>
</evidence>
<dbReference type="Proteomes" id="UP001597347">
    <property type="component" value="Unassembled WGS sequence"/>
</dbReference>
<evidence type="ECO:0000313" key="1">
    <source>
        <dbReference type="EMBL" id="MFD1720232.1"/>
    </source>
</evidence>
<reference evidence="2" key="1">
    <citation type="journal article" date="2019" name="Int. J. Syst. Evol. Microbiol.">
        <title>The Global Catalogue of Microorganisms (GCM) 10K type strain sequencing project: providing services to taxonomists for standard genome sequencing and annotation.</title>
        <authorList>
            <consortium name="The Broad Institute Genomics Platform"/>
            <consortium name="The Broad Institute Genome Sequencing Center for Infectious Disease"/>
            <person name="Wu L."/>
            <person name="Ma J."/>
        </authorList>
    </citation>
    <scope>NUCLEOTIDE SEQUENCE [LARGE SCALE GENOMIC DNA]</scope>
    <source>
        <strain evidence="2">CGMCC 1.12471</strain>
    </source>
</reference>
<dbReference type="EMBL" id="JBHUEA010000002">
    <property type="protein sequence ID" value="MFD1720232.1"/>
    <property type="molecule type" value="Genomic_DNA"/>
</dbReference>
<sequence>MAAVRAREHLVLRHRNRLADERSLQRAAAKGLMTRLRSGAYVPTAIWASLSPDERRRLEAVTAAEMNPDYIASHRSAAALWRVPTIRPSDGLVHARVTAAAGSRTEHGVRKHAVRDLALHLTHVDGVPVTTLVRTVLDLAATEPFEEAVVAMDWALGRGLTKRELHEALEEWGPVRGRRRIEGVIDFADARSGSAGESFSRVLMAEAKLPAPVLQQPFEDGDGLIGFVDFWWPEHNRIGEFDGLKKYREPELLQGRAPGEVVSLEKVREDRLRATPTRPDVSRWIWAVLQDQSLGWRLAAAGLPRVGRSRA</sequence>
<organism evidence="1 2">
    <name type="scientific">Amnibacterium endophyticum</name>
    <dbReference type="NCBI Taxonomy" id="2109337"/>
    <lineage>
        <taxon>Bacteria</taxon>
        <taxon>Bacillati</taxon>
        <taxon>Actinomycetota</taxon>
        <taxon>Actinomycetes</taxon>
        <taxon>Micrococcales</taxon>
        <taxon>Microbacteriaceae</taxon>
        <taxon>Amnibacterium</taxon>
    </lineage>
</organism>
<proteinExistence type="predicted"/>
<evidence type="ECO:0000313" key="2">
    <source>
        <dbReference type="Proteomes" id="UP001597347"/>
    </source>
</evidence>
<dbReference type="RefSeq" id="WP_377931438.1">
    <property type="nucleotide sequence ID" value="NZ_JBHUEA010000002.1"/>
</dbReference>
<accession>A0ABW4LB36</accession>
<keyword evidence="2" id="KW-1185">Reference proteome</keyword>
<gene>
    <name evidence="1" type="ORF">ACFSBI_01605</name>
</gene>
<comment type="caution">
    <text evidence="1">The sequence shown here is derived from an EMBL/GenBank/DDBJ whole genome shotgun (WGS) entry which is preliminary data.</text>
</comment>
<name>A0ABW4LB36_9MICO</name>